<dbReference type="Proteomes" id="UP000046155">
    <property type="component" value="Unassembled WGS sequence"/>
</dbReference>
<dbReference type="Gene3D" id="1.10.1220.10">
    <property type="entry name" value="Met repressor-like"/>
    <property type="match status" value="1"/>
</dbReference>
<dbReference type="InterPro" id="IPR010985">
    <property type="entry name" value="Ribbon_hlx_hlx"/>
</dbReference>
<evidence type="ECO:0000313" key="2">
    <source>
        <dbReference type="Proteomes" id="UP000046155"/>
    </source>
</evidence>
<reference evidence="2" key="1">
    <citation type="submission" date="2015-01" db="EMBL/GenBank/DDBJ databases">
        <authorList>
            <person name="Manzoor Shahid"/>
            <person name="Zubair Saima"/>
        </authorList>
    </citation>
    <scope>NUCLEOTIDE SEQUENCE [LARGE SCALE GENOMIC DNA]</scope>
    <source>
        <strain evidence="2">Sp3</strain>
    </source>
</reference>
<evidence type="ECO:0000313" key="1">
    <source>
        <dbReference type="EMBL" id="CEO89841.1"/>
    </source>
</evidence>
<dbReference type="SUPFAM" id="SSF47598">
    <property type="entry name" value="Ribbon-helix-helix"/>
    <property type="match status" value="1"/>
</dbReference>
<gene>
    <name evidence="1" type="ORF">SSCH_610007</name>
</gene>
<protein>
    <submittedName>
        <fullName evidence="1">Putative transcriptional regulator, CopG family</fullName>
    </submittedName>
</protein>
<dbReference type="GO" id="GO:0006355">
    <property type="term" value="P:regulation of DNA-templated transcription"/>
    <property type="evidence" value="ECO:0007669"/>
    <property type="project" value="InterPro"/>
</dbReference>
<proteinExistence type="predicted"/>
<dbReference type="InterPro" id="IPR013321">
    <property type="entry name" value="Arc_rbn_hlx_hlx"/>
</dbReference>
<keyword evidence="2" id="KW-1185">Reference proteome</keyword>
<dbReference type="RefSeq" id="WP_232294436.1">
    <property type="nucleotide sequence ID" value="NZ_CDRZ01000260.1"/>
</dbReference>
<dbReference type="EMBL" id="CDRZ01000260">
    <property type="protein sequence ID" value="CEO89841.1"/>
    <property type="molecule type" value="Genomic_DNA"/>
</dbReference>
<accession>A0A0B7MPC5</accession>
<sequence length="81" mass="9188">MNAKVTVSLHPSLLALLDRFARKWGTTRSGALAELLRQVEQEEIEREMEEGYVALSETSKGEVEAFMPAQQEVVNSDYHEH</sequence>
<organism evidence="1 2">
    <name type="scientific">Syntrophaceticus schinkii</name>
    <dbReference type="NCBI Taxonomy" id="499207"/>
    <lineage>
        <taxon>Bacteria</taxon>
        <taxon>Bacillati</taxon>
        <taxon>Bacillota</taxon>
        <taxon>Clostridia</taxon>
        <taxon>Thermoanaerobacterales</taxon>
        <taxon>Thermoanaerobacterales Family III. Incertae Sedis</taxon>
        <taxon>Syntrophaceticus</taxon>
    </lineage>
</organism>
<name>A0A0B7MPC5_9FIRM</name>
<dbReference type="AlphaFoldDB" id="A0A0B7MPC5"/>